<sequence length="60" mass="6626">MALTAGDPAWEVIIAWRCYQQLRAIYQAPSPTARRGLAEKVIASFPSCPIPEIARLGRTL</sequence>
<evidence type="ECO:0000313" key="1">
    <source>
        <dbReference type="EMBL" id="MCM0621830.1"/>
    </source>
</evidence>
<dbReference type="RefSeq" id="WP_250828163.1">
    <property type="nucleotide sequence ID" value="NZ_JAMOIL010000023.1"/>
</dbReference>
<comment type="caution">
    <text evidence="1">The sequence shown here is derived from an EMBL/GenBank/DDBJ whole genome shotgun (WGS) entry which is preliminary data.</text>
</comment>
<evidence type="ECO:0000313" key="2">
    <source>
        <dbReference type="Proteomes" id="UP001139485"/>
    </source>
</evidence>
<accession>A0A9X2D9V9</accession>
<name>A0A9X2D9V9_9ACTN</name>
<dbReference type="Proteomes" id="UP001139485">
    <property type="component" value="Unassembled WGS sequence"/>
</dbReference>
<protein>
    <submittedName>
        <fullName evidence="1">Transposase</fullName>
    </submittedName>
</protein>
<gene>
    <name evidence="1" type="ORF">M8330_16185</name>
</gene>
<keyword evidence="2" id="KW-1185">Reference proteome</keyword>
<dbReference type="AlphaFoldDB" id="A0A9X2D9V9"/>
<proteinExistence type="predicted"/>
<reference evidence="1" key="1">
    <citation type="submission" date="2022-05" db="EMBL/GenBank/DDBJ databases">
        <authorList>
            <person name="Tuo L."/>
        </authorList>
    </citation>
    <scope>NUCLEOTIDE SEQUENCE</scope>
    <source>
        <strain evidence="1">BSK12Z-4</strain>
    </source>
</reference>
<organism evidence="1 2">
    <name type="scientific">Nocardioides bruguierae</name>
    <dbReference type="NCBI Taxonomy" id="2945102"/>
    <lineage>
        <taxon>Bacteria</taxon>
        <taxon>Bacillati</taxon>
        <taxon>Actinomycetota</taxon>
        <taxon>Actinomycetes</taxon>
        <taxon>Propionibacteriales</taxon>
        <taxon>Nocardioidaceae</taxon>
        <taxon>Nocardioides</taxon>
    </lineage>
</organism>
<dbReference type="EMBL" id="JAMOIL010000023">
    <property type="protein sequence ID" value="MCM0621830.1"/>
    <property type="molecule type" value="Genomic_DNA"/>
</dbReference>